<feature type="domain" description="Glycoside hydrolase family 2 catalytic" evidence="8">
    <location>
        <begin position="279"/>
        <end position="609"/>
    </location>
</feature>
<dbReference type="PROSITE" id="PS00608">
    <property type="entry name" value="GLYCOSYL_HYDROL_F2_2"/>
    <property type="match status" value="1"/>
</dbReference>
<evidence type="ECO:0000256" key="2">
    <source>
        <dbReference type="ARBA" id="ARBA00012761"/>
    </source>
</evidence>
<dbReference type="InterPro" id="IPR006101">
    <property type="entry name" value="Glyco_hydro_2"/>
</dbReference>
<comment type="caution">
    <text evidence="10">The sequence shown here is derived from an EMBL/GenBank/DDBJ whole genome shotgun (WGS) entry which is preliminary data.</text>
</comment>
<name>A0ABV2SD70_9GAMM</name>
<dbReference type="InterPro" id="IPR006102">
    <property type="entry name" value="Ig-like_GH2"/>
</dbReference>
<evidence type="ECO:0000313" key="11">
    <source>
        <dbReference type="Proteomes" id="UP001549366"/>
    </source>
</evidence>
<dbReference type="GO" id="GO:0004566">
    <property type="term" value="F:beta-glucuronidase activity"/>
    <property type="evidence" value="ECO:0007669"/>
    <property type="project" value="UniProtKB-EC"/>
</dbReference>
<evidence type="ECO:0000313" key="10">
    <source>
        <dbReference type="EMBL" id="MET4754888.1"/>
    </source>
</evidence>
<dbReference type="PROSITE" id="PS00719">
    <property type="entry name" value="GLYCOSYL_HYDROL_F2_1"/>
    <property type="match status" value="1"/>
</dbReference>
<feature type="domain" description="Glycosyl hydrolases family 2 sugar binding" evidence="9">
    <location>
        <begin position="18"/>
        <end position="182"/>
    </location>
</feature>
<evidence type="ECO:0000259" key="9">
    <source>
        <dbReference type="Pfam" id="PF02837"/>
    </source>
</evidence>
<evidence type="ECO:0000256" key="6">
    <source>
        <dbReference type="RuleBase" id="RU361154"/>
    </source>
</evidence>
<comment type="similarity">
    <text evidence="1 6">Belongs to the glycosyl hydrolase 2 family.</text>
</comment>
<dbReference type="InterPro" id="IPR023232">
    <property type="entry name" value="Glyco_hydro_2_AS"/>
</dbReference>
<dbReference type="PANTHER" id="PTHR10066">
    <property type="entry name" value="BETA-GLUCURONIDASE"/>
    <property type="match status" value="1"/>
</dbReference>
<evidence type="ECO:0000256" key="5">
    <source>
        <dbReference type="ARBA" id="ARBA00023295"/>
    </source>
</evidence>
<dbReference type="InterPro" id="IPR006104">
    <property type="entry name" value="Glyco_hydro_2_N"/>
</dbReference>
<proteinExistence type="inferred from homology"/>
<evidence type="ECO:0000256" key="1">
    <source>
        <dbReference type="ARBA" id="ARBA00007401"/>
    </source>
</evidence>
<dbReference type="Pfam" id="PF02836">
    <property type="entry name" value="Glyco_hydro_2_C"/>
    <property type="match status" value="1"/>
</dbReference>
<dbReference type="Pfam" id="PF02837">
    <property type="entry name" value="Glyco_hydro_2_N"/>
    <property type="match status" value="1"/>
</dbReference>
<dbReference type="Gene3D" id="2.60.120.260">
    <property type="entry name" value="Galactose-binding domain-like"/>
    <property type="match status" value="1"/>
</dbReference>
<dbReference type="Gene3D" id="2.60.40.10">
    <property type="entry name" value="Immunoglobulins"/>
    <property type="match status" value="1"/>
</dbReference>
<evidence type="ECO:0000259" key="8">
    <source>
        <dbReference type="Pfam" id="PF02836"/>
    </source>
</evidence>
<organism evidence="10 11">
    <name type="scientific">Endozoicomonas lisbonensis</name>
    <dbReference type="NCBI Taxonomy" id="3120522"/>
    <lineage>
        <taxon>Bacteria</taxon>
        <taxon>Pseudomonadati</taxon>
        <taxon>Pseudomonadota</taxon>
        <taxon>Gammaproteobacteria</taxon>
        <taxon>Oceanospirillales</taxon>
        <taxon>Endozoicomonadaceae</taxon>
        <taxon>Endozoicomonas</taxon>
    </lineage>
</organism>
<dbReference type="PANTHER" id="PTHR10066:SF67">
    <property type="entry name" value="BETA-GLUCURONIDASE"/>
    <property type="match status" value="1"/>
</dbReference>
<dbReference type="SUPFAM" id="SSF49785">
    <property type="entry name" value="Galactose-binding domain-like"/>
    <property type="match status" value="1"/>
</dbReference>
<dbReference type="InterPro" id="IPR008979">
    <property type="entry name" value="Galactose-bd-like_sf"/>
</dbReference>
<keyword evidence="5 6" id="KW-0326">Glycosidase</keyword>
<feature type="domain" description="Glycoside hydrolase family 2 immunoglobulin-like beta-sandwich" evidence="7">
    <location>
        <begin position="185"/>
        <end position="277"/>
    </location>
</feature>
<dbReference type="RefSeq" id="WP_354011688.1">
    <property type="nucleotide sequence ID" value="NZ_JBEWTA010000003.1"/>
</dbReference>
<keyword evidence="4 6" id="KW-0378">Hydrolase</keyword>
<dbReference type="Proteomes" id="UP001549366">
    <property type="component" value="Unassembled WGS sequence"/>
</dbReference>
<dbReference type="NCBIfam" id="NF007538">
    <property type="entry name" value="PRK10150.1"/>
    <property type="match status" value="1"/>
</dbReference>
<dbReference type="InterPro" id="IPR023230">
    <property type="entry name" value="Glyco_hydro_2_CS"/>
</dbReference>
<dbReference type="InterPro" id="IPR017853">
    <property type="entry name" value="GH"/>
</dbReference>
<dbReference type="SUPFAM" id="SSF51445">
    <property type="entry name" value="(Trans)glycosidases"/>
    <property type="match status" value="1"/>
</dbReference>
<dbReference type="InterPro" id="IPR036156">
    <property type="entry name" value="Beta-gal/glucu_dom_sf"/>
</dbReference>
<keyword evidence="11" id="KW-1185">Reference proteome</keyword>
<evidence type="ECO:0000259" key="7">
    <source>
        <dbReference type="Pfam" id="PF00703"/>
    </source>
</evidence>
<reference evidence="10 11" key="1">
    <citation type="submission" date="2024-06" db="EMBL/GenBank/DDBJ databases">
        <title>Genomic Encyclopedia of Type Strains, Phase V (KMG-V): Genome sequencing to study the core and pangenomes of soil and plant-associated prokaryotes.</title>
        <authorList>
            <person name="Whitman W."/>
        </authorList>
    </citation>
    <scope>NUCLEOTIDE SEQUENCE [LARGE SCALE GENOMIC DNA]</scope>
    <source>
        <strain evidence="10 11">NE40</strain>
    </source>
</reference>
<dbReference type="InterPro" id="IPR013783">
    <property type="entry name" value="Ig-like_fold"/>
</dbReference>
<accession>A0ABV2SD70</accession>
<dbReference type="Gene3D" id="3.20.20.80">
    <property type="entry name" value="Glycosidases"/>
    <property type="match status" value="1"/>
</dbReference>
<sequence>MTAFLYPQETVSRRVVDISGLWKFKVDTDSEGRSEGWKDGLTNTTDMAVPSSYNDIYTDKALRDHCGDVWYQTEFLAPKEWQDLDVLVRFGSATHRAIVWVNGEEVASHEGGYMPFAGKLNDVVKFGQKNTLVVVVNNELSETTIPCGNVKQYDDGVREVKPWFDFFNYSGLHRPVKLLALPKQRITDMTVLTDFEGSQGKVDFTIEADIPAGALLSVKLYDADGKQVSQGEGTKGELQVDNVNLWQPGKGYLYTLEATIEKEGEILDQYPLEVGIRTVKVEGTKFLINNEPFYFKGFGKHEDSDHRGRGYDPVVNLRDMELLNWIGANSIRTSHYPYAEEFMQLADRKGLVVINETPAVGQINLLPFGGDMGGAFAMLGSGGSNQVQNFFELDQVKSKGMENHKDAVRELIQRDKNHACVVMWSISNEPDTTHEAAGEYFGEVFDYARSQDPQNRPMTFVNVLVAPHGKCKAAQHADVICLNRYYGWYMMGGYEMRNAGKAFAAELSSWSTEGKPIVITEYGADTMAGVHKLPSVQWSEEYQIEYLDQQHEAFDGCEALVGEQMWNFADFQTWEGIMRVDGNKKGAFTRNRQPKMSAHYLKSRWEKIADFNHKP</sequence>
<dbReference type="SUPFAM" id="SSF49303">
    <property type="entry name" value="beta-Galactosidase/glucuronidase domain"/>
    <property type="match status" value="1"/>
</dbReference>
<dbReference type="PRINTS" id="PR00132">
    <property type="entry name" value="GLHYDRLASE2"/>
</dbReference>
<dbReference type="EC" id="3.2.1.31" evidence="2"/>
<dbReference type="Pfam" id="PF00703">
    <property type="entry name" value="Glyco_hydro_2"/>
    <property type="match status" value="1"/>
</dbReference>
<evidence type="ECO:0000256" key="3">
    <source>
        <dbReference type="ARBA" id="ARBA00016205"/>
    </source>
</evidence>
<gene>
    <name evidence="10" type="ORF">V5J35_000080</name>
</gene>
<dbReference type="InterPro" id="IPR006103">
    <property type="entry name" value="Glyco_hydro_2_cat"/>
</dbReference>
<protein>
    <recommendedName>
        <fullName evidence="3">Beta-glucuronidase</fullName>
        <ecNumber evidence="2">3.2.1.31</ecNumber>
    </recommendedName>
</protein>
<dbReference type="EMBL" id="JBEWTB010000001">
    <property type="protein sequence ID" value="MET4754888.1"/>
    <property type="molecule type" value="Genomic_DNA"/>
</dbReference>
<evidence type="ECO:0000256" key="4">
    <source>
        <dbReference type="ARBA" id="ARBA00022801"/>
    </source>
</evidence>